<gene>
    <name evidence="3" type="primary">cypD</name>
    <name evidence="3" type="ORF">SPIL2461_LOCUS5856</name>
</gene>
<evidence type="ECO:0000256" key="1">
    <source>
        <dbReference type="ARBA" id="ARBA00022630"/>
    </source>
</evidence>
<dbReference type="GO" id="GO:0016491">
    <property type="term" value="F:oxidoreductase activity"/>
    <property type="evidence" value="ECO:0007669"/>
    <property type="project" value="TreeGrafter"/>
</dbReference>
<protein>
    <submittedName>
        <fullName evidence="3">CypD protein</fullName>
    </submittedName>
</protein>
<dbReference type="PANTHER" id="PTHR19384">
    <property type="entry name" value="NITRIC OXIDE SYNTHASE-RELATED"/>
    <property type="match status" value="1"/>
</dbReference>
<comment type="caution">
    <text evidence="3">The sequence shown here is derived from an EMBL/GenBank/DDBJ whole genome shotgun (WGS) entry which is preliminary data.</text>
</comment>
<dbReference type="GO" id="GO:0050660">
    <property type="term" value="F:flavin adenine dinucleotide binding"/>
    <property type="evidence" value="ECO:0007669"/>
    <property type="project" value="TreeGrafter"/>
</dbReference>
<accession>A0A812MH00</accession>
<dbReference type="GO" id="GO:0005829">
    <property type="term" value="C:cytosol"/>
    <property type="evidence" value="ECO:0007669"/>
    <property type="project" value="TreeGrafter"/>
</dbReference>
<dbReference type="Pfam" id="PF00258">
    <property type="entry name" value="Flavodoxin_1"/>
    <property type="match status" value="1"/>
</dbReference>
<keyword evidence="1" id="KW-0285">Flavoprotein</keyword>
<dbReference type="PANTHER" id="PTHR19384:SF17">
    <property type="entry name" value="NADPH--CYTOCHROME P450 REDUCTASE"/>
    <property type="match status" value="1"/>
</dbReference>
<dbReference type="OrthoDB" id="10614186at2759"/>
<dbReference type="Proteomes" id="UP000649617">
    <property type="component" value="Unassembled WGS sequence"/>
</dbReference>
<dbReference type="GO" id="GO:0010181">
    <property type="term" value="F:FMN binding"/>
    <property type="evidence" value="ECO:0007669"/>
    <property type="project" value="InterPro"/>
</dbReference>
<evidence type="ECO:0000313" key="4">
    <source>
        <dbReference type="Proteomes" id="UP000649617"/>
    </source>
</evidence>
<name>A0A812MH00_SYMPI</name>
<dbReference type="AlphaFoldDB" id="A0A812MH00"/>
<sequence length="218" mass="24189">IVLAFGSFQKGDCARDVKVVHSEFPKILGLTGYDVNDPVEGNALDFNSLKDAKVLVVCTSSKLGFPPPNLMQFAHHLLTLATTSPGSLSHLRHVVCGNGQEMYEETYMNMPRYMDMLLEKCGSRRFYERGEFGEPHAPTGADACDPKEWSKGMWMALTDTIVADGDGTQWEATAWDGLWAKKPSPVHNKVTEWGRDVLEKQMEKAKIPVPPSSVFAKL</sequence>
<evidence type="ECO:0000313" key="3">
    <source>
        <dbReference type="EMBL" id="CAE7268459.1"/>
    </source>
</evidence>
<organism evidence="3 4">
    <name type="scientific">Symbiodinium pilosum</name>
    <name type="common">Dinoflagellate</name>
    <dbReference type="NCBI Taxonomy" id="2952"/>
    <lineage>
        <taxon>Eukaryota</taxon>
        <taxon>Sar</taxon>
        <taxon>Alveolata</taxon>
        <taxon>Dinophyceae</taxon>
        <taxon>Suessiales</taxon>
        <taxon>Symbiodiniaceae</taxon>
        <taxon>Symbiodinium</taxon>
    </lineage>
</organism>
<feature type="non-terminal residue" evidence="3">
    <location>
        <position position="218"/>
    </location>
</feature>
<dbReference type="Gene3D" id="3.40.50.360">
    <property type="match status" value="1"/>
</dbReference>
<dbReference type="InterPro" id="IPR008254">
    <property type="entry name" value="Flavodoxin/NO_synth"/>
</dbReference>
<dbReference type="EMBL" id="CAJNIZ010008533">
    <property type="protein sequence ID" value="CAE7268459.1"/>
    <property type="molecule type" value="Genomic_DNA"/>
</dbReference>
<keyword evidence="4" id="KW-1185">Reference proteome</keyword>
<dbReference type="SUPFAM" id="SSF52218">
    <property type="entry name" value="Flavoproteins"/>
    <property type="match status" value="1"/>
</dbReference>
<feature type="domain" description="Flavodoxin-like" evidence="2">
    <location>
        <begin position="42"/>
        <end position="143"/>
    </location>
</feature>
<reference evidence="3" key="1">
    <citation type="submission" date="2021-02" db="EMBL/GenBank/DDBJ databases">
        <authorList>
            <person name="Dougan E. K."/>
            <person name="Rhodes N."/>
            <person name="Thang M."/>
            <person name="Chan C."/>
        </authorList>
    </citation>
    <scope>NUCLEOTIDE SEQUENCE</scope>
</reference>
<evidence type="ECO:0000259" key="2">
    <source>
        <dbReference type="Pfam" id="PF00258"/>
    </source>
</evidence>
<proteinExistence type="predicted"/>
<dbReference type="InterPro" id="IPR029039">
    <property type="entry name" value="Flavoprotein-like_sf"/>
</dbReference>